<keyword evidence="2" id="KW-1185">Reference proteome</keyword>
<protein>
    <recommendedName>
        <fullName evidence="3">RHS repeat-associated core domain-containing protein</fullName>
    </recommendedName>
</protein>
<evidence type="ECO:0008006" key="3">
    <source>
        <dbReference type="Google" id="ProtNLM"/>
    </source>
</evidence>
<evidence type="ECO:0000313" key="2">
    <source>
        <dbReference type="Proteomes" id="UP000028709"/>
    </source>
</evidence>
<dbReference type="STRING" id="558152.IQ37_17170"/>
<dbReference type="RefSeq" id="WP_316930832.1">
    <property type="nucleotide sequence ID" value="NZ_JPRJ01000046.1"/>
</dbReference>
<dbReference type="PANTHER" id="PTHR32305:SF15">
    <property type="entry name" value="PROTEIN RHSA-RELATED"/>
    <property type="match status" value="1"/>
</dbReference>
<dbReference type="AlphaFoldDB" id="A0A086AKK3"/>
<dbReference type="PANTHER" id="PTHR32305">
    <property type="match status" value="1"/>
</dbReference>
<dbReference type="eggNOG" id="COG3209">
    <property type="taxonomic scope" value="Bacteria"/>
</dbReference>
<dbReference type="NCBIfam" id="TIGR03696">
    <property type="entry name" value="Rhs_assc_core"/>
    <property type="match status" value="1"/>
</dbReference>
<comment type="caution">
    <text evidence="1">The sequence shown here is derived from an EMBL/GenBank/DDBJ whole genome shotgun (WGS) entry which is preliminary data.</text>
</comment>
<dbReference type="InterPro" id="IPR050708">
    <property type="entry name" value="T6SS_VgrG/RHS"/>
</dbReference>
<reference evidence="1 2" key="1">
    <citation type="submission" date="2014-07" db="EMBL/GenBank/DDBJ databases">
        <title>Genome of Chryseobacterium piperi CTM.</title>
        <authorList>
            <person name="Pipes S.E."/>
            <person name="Stropko S.J."/>
            <person name="Newman J.D."/>
        </authorList>
    </citation>
    <scope>NUCLEOTIDE SEQUENCE [LARGE SCALE GENOMIC DNA]</scope>
    <source>
        <strain evidence="1 2">CTM</strain>
    </source>
</reference>
<dbReference type="Proteomes" id="UP000028709">
    <property type="component" value="Unassembled WGS sequence"/>
</dbReference>
<feature type="non-terminal residue" evidence="1">
    <location>
        <position position="1"/>
    </location>
</feature>
<name>A0A086AKK3_9FLAO</name>
<dbReference type="InterPro" id="IPR022385">
    <property type="entry name" value="Rhs_assc_core"/>
</dbReference>
<dbReference type="Gene3D" id="2.180.10.10">
    <property type="entry name" value="RHS repeat-associated core"/>
    <property type="match status" value="1"/>
</dbReference>
<accession>A0A086AKK3</accession>
<proteinExistence type="predicted"/>
<evidence type="ECO:0000313" key="1">
    <source>
        <dbReference type="EMBL" id="KFF17217.1"/>
    </source>
</evidence>
<sequence>DWKTASSPNDNLRRYGYVYDGLNRLLAGFYQRDTNPSAREYFEKMDYDLNGNIINLKRSANIQSGNTAVLIDDLNYQYIGNRLQSVTDIVQNLDGYPGGGNTISYDLNGNMIKHLDKDIISIKYNHLNLPNDFTVNLENVSQTTKYIYRSDGTKVRKLFRSGGRGGTKIVDYLDGFQYEEGIFFPSHTLYLSPTSEGYYDYQENRYIYQYKDHLGNVRVSYVRDSNTQTLKILDQNDYYPYGMNHLKYENSFSAGINYKNYQYNGKELQEMKMYDYGARFYMQDIGRWGVVDPLAEQMRRHSPYNYAFNNPIRFIDPDGRKVKDWYQNNLTQNIEWHNGSAELDGYTNLTAINNTRVLGVENGQTVQEFNLNPDGSFTADGQLFNNGDSAPTLIGTTITSKPGFDLAKWLSHLGNQGGNFYANLGGAAPQEYNNPFFRGDIDKIVDAGGYFGGMANSLSRGNDWKDLMAYRVDIMALGDLAFSAAGSTNSSSNAVAANPDTLSFYGSQAVGLNIYRGSGDRITGVGVKTQDVYKTNMSRSQKDSMINRVNADGAKYDRKSDSVLRRIMKSR</sequence>
<dbReference type="EMBL" id="JPRJ01000046">
    <property type="protein sequence ID" value="KFF17217.1"/>
    <property type="molecule type" value="Genomic_DNA"/>
</dbReference>
<organism evidence="1 2">
    <name type="scientific">Chryseobacterium piperi</name>
    <dbReference type="NCBI Taxonomy" id="558152"/>
    <lineage>
        <taxon>Bacteria</taxon>
        <taxon>Pseudomonadati</taxon>
        <taxon>Bacteroidota</taxon>
        <taxon>Flavobacteriia</taxon>
        <taxon>Flavobacteriales</taxon>
        <taxon>Weeksellaceae</taxon>
        <taxon>Chryseobacterium group</taxon>
        <taxon>Chryseobacterium</taxon>
    </lineage>
</organism>
<gene>
    <name evidence="1" type="ORF">IQ37_17170</name>
</gene>